<dbReference type="Pfam" id="PF03133">
    <property type="entry name" value="TTL"/>
    <property type="match status" value="2"/>
</dbReference>
<evidence type="ECO:0000313" key="5">
    <source>
        <dbReference type="EMBL" id="GMH59348.1"/>
    </source>
</evidence>
<dbReference type="AlphaFoldDB" id="A0A9W6ZYB8"/>
<dbReference type="GO" id="GO:0015631">
    <property type="term" value="F:tubulin binding"/>
    <property type="evidence" value="ECO:0007669"/>
    <property type="project" value="TreeGrafter"/>
</dbReference>
<accession>A0A9W6ZYB8</accession>
<protein>
    <submittedName>
        <fullName evidence="5">Uncharacterized protein</fullName>
    </submittedName>
</protein>
<evidence type="ECO:0000256" key="4">
    <source>
        <dbReference type="SAM" id="MobiDB-lite"/>
    </source>
</evidence>
<evidence type="ECO:0000256" key="2">
    <source>
        <dbReference type="ARBA" id="ARBA00022741"/>
    </source>
</evidence>
<dbReference type="OrthoDB" id="202825at2759"/>
<dbReference type="PANTHER" id="PTHR12241">
    <property type="entry name" value="TUBULIN POLYGLUTAMYLASE"/>
    <property type="match status" value="1"/>
</dbReference>
<sequence length="877" mass="96448">MVSAGSKKGGNNAKRKKRVRGRKKEVVTFFAGDVCRYDCVKAAAVSQNWKLVGEGASTSTRNNCNIYWIDTSTINEYFGMIRPWQRINHFPGMANIARKSRLAQNLDFMRRQFPKDFTFYPRSFVLPSEVTQFRDQFDGKGRSKKTFIIKPDSGCQGRGIYLTKRINTVDTTSSCVAQHYISKPLLIDNKKFDLRIYVLVASCKPLRIYLFKDGLVRLCTEDYVRPTDENMSDKRMHLTNYSINKGSEKFEQNDGDGEEGSKRSVSWFLDYLKEERGEEKVDQMWRKVGNICVKTVMCILPTLVREYDSKFGTGDKSGLPAKDDGHTCNVLGEYSDKGSASSSASDSSRPSTVASAASDATTASGGASVGTEKGGREEESDEEDSDEDEDSESGESEDEELDSEEDSEEGSEASGRRAEPTVEGSHCFEILGLDIMLDEKLKPYLIEVNHLPSFGTDSPLDEDIKSRVVQQALSILQVQKHDRRLYTDLKKKQSAARLLGGGRGGGTGGRAVWGGMGSAAASFSAPPPPGSSMGGGGLRKKLENAIANANTHSASSPNLLAGREDSNGKSNAESEYVEVARLRIKAIYGVHAPGKVEKVDTLLSKYKGNEKWLINQVETKYSVASTEIIDGTGVVKKDEEKKGEVEDEDAPIGSPIPVNSSIPLPNPETASPEALPPPPEDPLLLQHDMLLEDFDRIYPIPNSKLHTKHPNFEAMKQYIFQEDVKRQMRLRAPLQQRKTVSAAEYELSYGNGGGDNGGGGYNSRGDSWITGNAFGRRASAPMPTSETPKAVPTAKQVAAADRLSKGFSTKEKRAKNAIENGATMDNSWYLSDRVLKASEMAKNNRKRIELNAQRSAEVAVKPVVFDFNQTNFGFGGL</sequence>
<feature type="compositionally biased region" description="Low complexity" evidence="4">
    <location>
        <begin position="339"/>
        <end position="371"/>
    </location>
</feature>
<reference evidence="5" key="1">
    <citation type="submission" date="2022-07" db="EMBL/GenBank/DDBJ databases">
        <title>Genome analysis of Parmales, a sister group of diatoms, reveals the evolutionary specialization of diatoms from phago-mixotrophs to photoautotrophs.</title>
        <authorList>
            <person name="Ban H."/>
            <person name="Sato S."/>
            <person name="Yoshikawa S."/>
            <person name="Kazumasa Y."/>
            <person name="Nakamura Y."/>
            <person name="Ichinomiya M."/>
            <person name="Saitoh K."/>
            <person name="Sato N."/>
            <person name="Blanc-Mathieu R."/>
            <person name="Endo H."/>
            <person name="Kuwata A."/>
            <person name="Ogata H."/>
        </authorList>
    </citation>
    <scope>NUCLEOTIDE SEQUENCE</scope>
</reference>
<dbReference type="Gene3D" id="3.30.470.20">
    <property type="entry name" value="ATP-grasp fold, B domain"/>
    <property type="match status" value="2"/>
</dbReference>
<evidence type="ECO:0000256" key="3">
    <source>
        <dbReference type="ARBA" id="ARBA00022840"/>
    </source>
</evidence>
<organism evidence="5 6">
    <name type="scientific">Triparma retinervis</name>
    <dbReference type="NCBI Taxonomy" id="2557542"/>
    <lineage>
        <taxon>Eukaryota</taxon>
        <taxon>Sar</taxon>
        <taxon>Stramenopiles</taxon>
        <taxon>Ochrophyta</taxon>
        <taxon>Bolidophyceae</taxon>
        <taxon>Parmales</taxon>
        <taxon>Triparmaceae</taxon>
        <taxon>Triparma</taxon>
    </lineage>
</organism>
<feature type="region of interest" description="Disordered" evidence="4">
    <location>
        <begin position="311"/>
        <end position="422"/>
    </location>
</feature>
<feature type="compositionally biased region" description="Acidic residues" evidence="4">
    <location>
        <begin position="378"/>
        <end position="411"/>
    </location>
</feature>
<gene>
    <name evidence="5" type="ORF">TrRE_jg1738</name>
</gene>
<dbReference type="GO" id="GO:0000226">
    <property type="term" value="P:microtubule cytoskeleton organization"/>
    <property type="evidence" value="ECO:0007669"/>
    <property type="project" value="TreeGrafter"/>
</dbReference>
<dbReference type="GO" id="GO:0005524">
    <property type="term" value="F:ATP binding"/>
    <property type="evidence" value="ECO:0007669"/>
    <property type="project" value="UniProtKB-KW"/>
</dbReference>
<keyword evidence="1" id="KW-0436">Ligase</keyword>
<evidence type="ECO:0000256" key="1">
    <source>
        <dbReference type="ARBA" id="ARBA00022598"/>
    </source>
</evidence>
<name>A0A9W6ZYB8_9STRA</name>
<dbReference type="InterPro" id="IPR004344">
    <property type="entry name" value="TTL/TTLL_fam"/>
</dbReference>
<keyword evidence="3" id="KW-0067">ATP-binding</keyword>
<dbReference type="GO" id="GO:0036064">
    <property type="term" value="C:ciliary basal body"/>
    <property type="evidence" value="ECO:0007669"/>
    <property type="project" value="TreeGrafter"/>
</dbReference>
<proteinExistence type="predicted"/>
<feature type="region of interest" description="Disordered" evidence="4">
    <location>
        <begin position="550"/>
        <end position="569"/>
    </location>
</feature>
<dbReference type="Proteomes" id="UP001165082">
    <property type="component" value="Unassembled WGS sequence"/>
</dbReference>
<evidence type="ECO:0000313" key="6">
    <source>
        <dbReference type="Proteomes" id="UP001165082"/>
    </source>
</evidence>
<dbReference type="PANTHER" id="PTHR12241:SF147">
    <property type="entry name" value="TUBULIN POLYGLUTAMYLASE TTLL7"/>
    <property type="match status" value="1"/>
</dbReference>
<keyword evidence="2" id="KW-0547">Nucleotide-binding</keyword>
<keyword evidence="6" id="KW-1185">Reference proteome</keyword>
<feature type="region of interest" description="Disordered" evidence="4">
    <location>
        <begin position="637"/>
        <end position="680"/>
    </location>
</feature>
<dbReference type="GO" id="GO:0070740">
    <property type="term" value="F:tubulin-glutamic acid ligase activity"/>
    <property type="evidence" value="ECO:0007669"/>
    <property type="project" value="TreeGrafter"/>
</dbReference>
<dbReference type="EMBL" id="BRXZ01003658">
    <property type="protein sequence ID" value="GMH59348.1"/>
    <property type="molecule type" value="Genomic_DNA"/>
</dbReference>
<comment type="caution">
    <text evidence="5">The sequence shown here is derived from an EMBL/GenBank/DDBJ whole genome shotgun (WGS) entry which is preliminary data.</text>
</comment>
<dbReference type="SUPFAM" id="SSF56059">
    <property type="entry name" value="Glutathione synthetase ATP-binding domain-like"/>
    <property type="match status" value="2"/>
</dbReference>
<dbReference type="PROSITE" id="PS51221">
    <property type="entry name" value="TTL"/>
    <property type="match status" value="1"/>
</dbReference>